<dbReference type="InterPro" id="IPR011701">
    <property type="entry name" value="MFS"/>
</dbReference>
<feature type="transmembrane region" description="Helical" evidence="7">
    <location>
        <begin position="515"/>
        <end position="538"/>
    </location>
</feature>
<dbReference type="HOGENOM" id="CLU_000960_28_2_11"/>
<proteinExistence type="predicted"/>
<comment type="subcellular location">
    <subcellularLocation>
        <location evidence="1">Cell membrane</location>
        <topology evidence="1">Multi-pass membrane protein</topology>
    </subcellularLocation>
</comment>
<dbReference type="CDD" id="cd17321">
    <property type="entry name" value="MFS_MMR_MDR_like"/>
    <property type="match status" value="1"/>
</dbReference>
<dbReference type="Pfam" id="PF07690">
    <property type="entry name" value="MFS_1"/>
    <property type="match status" value="1"/>
</dbReference>
<evidence type="ECO:0000256" key="2">
    <source>
        <dbReference type="ARBA" id="ARBA00022448"/>
    </source>
</evidence>
<feature type="transmembrane region" description="Helical" evidence="7">
    <location>
        <begin position="596"/>
        <end position="616"/>
    </location>
</feature>
<keyword evidence="2" id="KW-0813">Transport</keyword>
<evidence type="ECO:0000259" key="8">
    <source>
        <dbReference type="PROSITE" id="PS50850"/>
    </source>
</evidence>
<dbReference type="GO" id="GO:0022857">
    <property type="term" value="F:transmembrane transporter activity"/>
    <property type="evidence" value="ECO:0007669"/>
    <property type="project" value="InterPro"/>
</dbReference>
<feature type="transmembrane region" description="Helical" evidence="7">
    <location>
        <begin position="237"/>
        <end position="263"/>
    </location>
</feature>
<keyword evidence="3" id="KW-1003">Cell membrane</keyword>
<dbReference type="AlphaFoldDB" id="A0A0A1DID1"/>
<evidence type="ECO:0000256" key="3">
    <source>
        <dbReference type="ARBA" id="ARBA00022475"/>
    </source>
</evidence>
<feature type="transmembrane region" description="Helical" evidence="7">
    <location>
        <begin position="550"/>
        <end position="576"/>
    </location>
</feature>
<keyword evidence="4 7" id="KW-0812">Transmembrane</keyword>
<dbReference type="GO" id="GO:0005886">
    <property type="term" value="C:plasma membrane"/>
    <property type="evidence" value="ECO:0007669"/>
    <property type="project" value="UniProtKB-SubCell"/>
</dbReference>
<dbReference type="PANTHER" id="PTHR42718:SF46">
    <property type="entry name" value="BLR6921 PROTEIN"/>
    <property type="match status" value="1"/>
</dbReference>
<dbReference type="eggNOG" id="COG2814">
    <property type="taxonomic scope" value="Bacteria"/>
</dbReference>
<feature type="transmembrane region" description="Helical" evidence="7">
    <location>
        <begin position="300"/>
        <end position="321"/>
    </location>
</feature>
<organism evidence="9 10">
    <name type="scientific">Nocardioides simplex</name>
    <name type="common">Arthrobacter simplex</name>
    <dbReference type="NCBI Taxonomy" id="2045"/>
    <lineage>
        <taxon>Bacteria</taxon>
        <taxon>Bacillati</taxon>
        <taxon>Actinomycetota</taxon>
        <taxon>Actinomycetes</taxon>
        <taxon>Propionibacteriales</taxon>
        <taxon>Nocardioidaceae</taxon>
        <taxon>Pimelobacter</taxon>
    </lineage>
</organism>
<feature type="transmembrane region" description="Helical" evidence="7">
    <location>
        <begin position="357"/>
        <end position="376"/>
    </location>
</feature>
<sequence>MGGQRGVVDLVPLLGQADEDAAPVVLARRARDQAVLLEPGDRPGQGALAEVDVAGELGHAVLAAVGVDHPVEGLELAEPDAVPVLERLLERTAHRGVPVEQLAPLGDQGARDDGGLRHARILASRQILCKRIICACIECVCMEAFCPMSSTSLTPPASAGAVRWSRRTWGLLMTLCVVLFLDGLDVSMVGVALPSIGAELDLSTSSLQWLISGYVLGYGGLLLVGGRTADLLGRRRVFLVALAVFAVASLLGGLVSSGPLLIATRFIKGLAAAFTAPTGLSIITTNFAEGPARNKALSIYTVFGAGGYSSGLLFGGLMTGLGWRWTFLLPVPIALLALVAAYFLVPRDEAAEEGGHDLLGALTSGAAMLLLVYTVVSAPEVGWSSARTILSFAGVAALFAAFVTIERRIAHPLIRLGILRKATLVRASIAIVAVGGSYFSWQFIVTLFLQDGLRWSPLELALALLPIGLMVTASAIFSDKLVDRFGTGPIIAVTMSVMAVGYVLFALRLDTAPSYVGMLLPALLLIGIGWVGFPAINIQATSGIEDDEQGLAAGVLQTSMQVGAAIVLAVTTAIIASGAGEATSPAALLDGYRPGLAFAAAVSAVGALVAIGGLVLERRSRTRDASVPASEAEPALVDAA</sequence>
<protein>
    <submittedName>
        <fullName evidence="9">Transmembrane efflux protein</fullName>
    </submittedName>
</protein>
<evidence type="ECO:0000313" key="9">
    <source>
        <dbReference type="EMBL" id="AIY16402.2"/>
    </source>
</evidence>
<name>A0A0A1DID1_NOCSI</name>
<dbReference type="InterPro" id="IPR036259">
    <property type="entry name" value="MFS_trans_sf"/>
</dbReference>
<dbReference type="SUPFAM" id="SSF103473">
    <property type="entry name" value="MFS general substrate transporter"/>
    <property type="match status" value="1"/>
</dbReference>
<dbReference type="Proteomes" id="UP000030300">
    <property type="component" value="Chromosome"/>
</dbReference>
<evidence type="ECO:0000256" key="6">
    <source>
        <dbReference type="ARBA" id="ARBA00023136"/>
    </source>
</evidence>
<dbReference type="PANTHER" id="PTHR42718">
    <property type="entry name" value="MAJOR FACILITATOR SUPERFAMILY MULTIDRUG TRANSPORTER MFSC"/>
    <property type="match status" value="1"/>
</dbReference>
<keyword evidence="6 7" id="KW-0472">Membrane</keyword>
<evidence type="ECO:0000256" key="1">
    <source>
        <dbReference type="ARBA" id="ARBA00004651"/>
    </source>
</evidence>
<dbReference type="InterPro" id="IPR005829">
    <property type="entry name" value="Sugar_transporter_CS"/>
</dbReference>
<dbReference type="Gene3D" id="1.20.1250.20">
    <property type="entry name" value="MFS general substrate transporter like domains"/>
    <property type="match status" value="1"/>
</dbReference>
<gene>
    <name evidence="9" type="ORF">KR76_05850</name>
</gene>
<dbReference type="PROSITE" id="PS50850">
    <property type="entry name" value="MFS"/>
    <property type="match status" value="1"/>
</dbReference>
<feature type="transmembrane region" description="Helical" evidence="7">
    <location>
        <begin position="388"/>
        <end position="405"/>
    </location>
</feature>
<reference evidence="9 10" key="1">
    <citation type="journal article" date="2015" name="Genome Announc.">
        <title>Complete Genome Sequence of Steroid-Transforming Nocardioides simplex VKM Ac-2033D.</title>
        <authorList>
            <person name="Shtratnikova V.Y."/>
            <person name="Schelkunov M.I."/>
            <person name="Pekov Y.A."/>
            <person name="Fokina V.V."/>
            <person name="Logacheva M.D."/>
            <person name="Sokolov S.L."/>
            <person name="Bragin E.Y."/>
            <person name="Ashapkin V.V."/>
            <person name="Donova M.V."/>
        </authorList>
    </citation>
    <scope>NUCLEOTIDE SEQUENCE [LARGE SCALE GENOMIC DNA]</scope>
    <source>
        <strain evidence="9 10">VKM Ac-2033D</strain>
    </source>
</reference>
<feature type="transmembrane region" description="Helical" evidence="7">
    <location>
        <begin position="460"/>
        <end position="478"/>
    </location>
</feature>
<evidence type="ECO:0000256" key="4">
    <source>
        <dbReference type="ARBA" id="ARBA00022692"/>
    </source>
</evidence>
<feature type="transmembrane region" description="Helical" evidence="7">
    <location>
        <begin position="327"/>
        <end position="345"/>
    </location>
</feature>
<feature type="transmembrane region" description="Helical" evidence="7">
    <location>
        <begin position="490"/>
        <end position="509"/>
    </location>
</feature>
<dbReference type="KEGG" id="psim:KR76_05850"/>
<evidence type="ECO:0000256" key="5">
    <source>
        <dbReference type="ARBA" id="ARBA00022989"/>
    </source>
</evidence>
<dbReference type="EMBL" id="CP009896">
    <property type="protein sequence ID" value="AIY16402.2"/>
    <property type="molecule type" value="Genomic_DNA"/>
</dbReference>
<dbReference type="InterPro" id="IPR020846">
    <property type="entry name" value="MFS_dom"/>
</dbReference>
<keyword evidence="10" id="KW-1185">Reference proteome</keyword>
<evidence type="ECO:0000313" key="10">
    <source>
        <dbReference type="Proteomes" id="UP000030300"/>
    </source>
</evidence>
<feature type="transmembrane region" description="Helical" evidence="7">
    <location>
        <begin position="171"/>
        <end position="194"/>
    </location>
</feature>
<evidence type="ECO:0000256" key="7">
    <source>
        <dbReference type="SAM" id="Phobius"/>
    </source>
</evidence>
<feature type="domain" description="Major facilitator superfamily (MFS) profile" evidence="8">
    <location>
        <begin position="171"/>
        <end position="621"/>
    </location>
</feature>
<feature type="transmembrane region" description="Helical" evidence="7">
    <location>
        <begin position="206"/>
        <end position="225"/>
    </location>
</feature>
<feature type="transmembrane region" description="Helical" evidence="7">
    <location>
        <begin position="425"/>
        <end position="448"/>
    </location>
</feature>
<feature type="transmembrane region" description="Helical" evidence="7">
    <location>
        <begin position="269"/>
        <end position="288"/>
    </location>
</feature>
<dbReference type="Gene3D" id="1.20.1720.10">
    <property type="entry name" value="Multidrug resistance protein D"/>
    <property type="match status" value="1"/>
</dbReference>
<keyword evidence="5 7" id="KW-1133">Transmembrane helix</keyword>
<dbReference type="PROSITE" id="PS00216">
    <property type="entry name" value="SUGAR_TRANSPORT_1"/>
    <property type="match status" value="1"/>
</dbReference>
<accession>A0A0A1DID1</accession>
<dbReference type="STRING" id="2045.KR76_05850"/>